<name>A0A9D0ZIT9_9FIRM</name>
<feature type="domain" description="PASTA" evidence="5">
    <location>
        <begin position="616"/>
        <end position="672"/>
    </location>
</feature>
<feature type="transmembrane region" description="Helical" evidence="4">
    <location>
        <begin position="12"/>
        <end position="30"/>
    </location>
</feature>
<keyword evidence="3 4" id="KW-0472">Membrane</keyword>
<evidence type="ECO:0000313" key="7">
    <source>
        <dbReference type="Proteomes" id="UP000886787"/>
    </source>
</evidence>
<dbReference type="Gene3D" id="3.90.1310.10">
    <property type="entry name" value="Penicillin-binding protein 2a (Domain 2)"/>
    <property type="match status" value="1"/>
</dbReference>
<accession>A0A9D0ZIT9</accession>
<comment type="caution">
    <text evidence="6">The sequence shown here is derived from an EMBL/GenBank/DDBJ whole genome shotgun (WGS) entry which is preliminary data.</text>
</comment>
<dbReference type="GO" id="GO:0005886">
    <property type="term" value="C:plasma membrane"/>
    <property type="evidence" value="ECO:0007669"/>
    <property type="project" value="TreeGrafter"/>
</dbReference>
<organism evidence="6 7">
    <name type="scientific">Candidatus Scatavimonas merdigallinarum</name>
    <dbReference type="NCBI Taxonomy" id="2840914"/>
    <lineage>
        <taxon>Bacteria</taxon>
        <taxon>Bacillati</taxon>
        <taxon>Bacillota</taxon>
        <taxon>Clostridia</taxon>
        <taxon>Eubacteriales</taxon>
        <taxon>Oscillospiraceae</taxon>
        <taxon>Oscillospiraceae incertae sedis</taxon>
        <taxon>Candidatus Scatavimonas</taxon>
    </lineage>
</organism>
<dbReference type="Gene3D" id="3.30.10.20">
    <property type="match status" value="1"/>
</dbReference>
<proteinExistence type="inferred from homology"/>
<dbReference type="SUPFAM" id="SSF56601">
    <property type="entry name" value="beta-lactamase/transpeptidase-like"/>
    <property type="match status" value="1"/>
</dbReference>
<dbReference type="CDD" id="cd06576">
    <property type="entry name" value="PASTA_Pbp2x-like_1"/>
    <property type="match status" value="1"/>
</dbReference>
<feature type="domain" description="PASTA" evidence="5">
    <location>
        <begin position="676"/>
        <end position="740"/>
    </location>
</feature>
<gene>
    <name evidence="6" type="ORF">IAD32_07850</name>
</gene>
<dbReference type="PANTHER" id="PTHR30627:SF1">
    <property type="entry name" value="PEPTIDOGLYCAN D,D-TRANSPEPTIDASE FTSI"/>
    <property type="match status" value="1"/>
</dbReference>
<dbReference type="GO" id="GO:0008658">
    <property type="term" value="F:penicillin binding"/>
    <property type="evidence" value="ECO:0007669"/>
    <property type="project" value="InterPro"/>
</dbReference>
<dbReference type="Proteomes" id="UP000886787">
    <property type="component" value="Unassembled WGS sequence"/>
</dbReference>
<dbReference type="AlphaFoldDB" id="A0A9D0ZIT9"/>
<dbReference type="Gene3D" id="3.40.710.10">
    <property type="entry name" value="DD-peptidase/beta-lactamase superfamily"/>
    <property type="match status" value="1"/>
</dbReference>
<dbReference type="InterPro" id="IPR012338">
    <property type="entry name" value="Beta-lactam/transpept-like"/>
</dbReference>
<evidence type="ECO:0000259" key="5">
    <source>
        <dbReference type="PROSITE" id="PS51178"/>
    </source>
</evidence>
<evidence type="ECO:0000256" key="2">
    <source>
        <dbReference type="ARBA" id="ARBA00007171"/>
    </source>
</evidence>
<dbReference type="SUPFAM" id="SSF56519">
    <property type="entry name" value="Penicillin binding protein dimerisation domain"/>
    <property type="match status" value="1"/>
</dbReference>
<evidence type="ECO:0000313" key="6">
    <source>
        <dbReference type="EMBL" id="HIQ81175.1"/>
    </source>
</evidence>
<comment type="subcellular location">
    <subcellularLocation>
        <location evidence="1">Membrane</location>
    </subcellularLocation>
</comment>
<dbReference type="InterPro" id="IPR050515">
    <property type="entry name" value="Beta-lactam/transpept"/>
</dbReference>
<keyword evidence="4" id="KW-0812">Transmembrane</keyword>
<evidence type="ECO:0000256" key="3">
    <source>
        <dbReference type="ARBA" id="ARBA00023136"/>
    </source>
</evidence>
<dbReference type="Pfam" id="PF00905">
    <property type="entry name" value="Transpeptidase"/>
    <property type="match status" value="1"/>
</dbReference>
<comment type="similarity">
    <text evidence="2">Belongs to the transpeptidase family.</text>
</comment>
<reference evidence="6" key="2">
    <citation type="journal article" date="2021" name="PeerJ">
        <title>Extensive microbial diversity within the chicken gut microbiome revealed by metagenomics and culture.</title>
        <authorList>
            <person name="Gilroy R."/>
            <person name="Ravi A."/>
            <person name="Getino M."/>
            <person name="Pursley I."/>
            <person name="Horton D.L."/>
            <person name="Alikhan N.F."/>
            <person name="Baker D."/>
            <person name="Gharbi K."/>
            <person name="Hall N."/>
            <person name="Watson M."/>
            <person name="Adriaenssens E.M."/>
            <person name="Foster-Nyarko E."/>
            <person name="Jarju S."/>
            <person name="Secka A."/>
            <person name="Antonio M."/>
            <person name="Oren A."/>
            <person name="Chaudhuri R.R."/>
            <person name="La Ragione R."/>
            <person name="Hildebrand F."/>
            <person name="Pallen M.J."/>
        </authorList>
    </citation>
    <scope>NUCLEOTIDE SEQUENCE</scope>
    <source>
        <strain evidence="6">ChiSjej1B19-3389</strain>
    </source>
</reference>
<dbReference type="InterPro" id="IPR036138">
    <property type="entry name" value="PBP_dimer_sf"/>
</dbReference>
<keyword evidence="4" id="KW-1133">Transmembrane helix</keyword>
<dbReference type="Pfam" id="PF03793">
    <property type="entry name" value="PASTA"/>
    <property type="match status" value="2"/>
</dbReference>
<sequence>MSKGANTKLVHRSVIILILILVIGFGSAILRLTQLSVVQGEELQQAAVAQQLNDTTISARRGTIYDTNGKVLAQSATVWKVVLSPINFESDEERTIVSQGLAEILDLEQADIFEKTKEKSYYVVVKRQIESDVRDEILKFVDELDEEHNITGVIDLIEDYKRYYPYGSFASSLIGFTGSDDQGLSGIEYQYDESLTGTPGRLVTAKNANGTEMPFDYEQKVQAEDGNSLVLTIDETIQHIMEKYLQKGIEEHKVYNRAVAIMMEVNTGAILGMAVEEGYDLNDPFTLVSQTAKDEIAQLPEDEKAAAESAALSKQWRNKAVSDTYYPGSVWKIITSSMALEENLVNDESRFYCTGSYVPFEGASSISCHNTAGHGTQTFEEAVCNSCNPAFMQIGNLIGATKFWEYYQAFGFSEKTGIDLPGESEDIFFNEDGSMGPMDLAVASFGQNFSVTPIQMVTAVSAVANGGKLLQPYTVRQILDSDGNVVESTDTTVKRQVISEEVSKELCAILEENAISGAAKNGYVQGYRIAGKTGTSEKLTDSNGDGMEDYIPSFCGFAPADDPQVALLVYFDTPPGGQYYGSQVAAPVFAEIMAEVLPYLEVETQYNEEELSMLDTTAGNYVGESVEQAQAAAEKDGFVSIVKGEGTTVAAQIPAAESRIPQGGTVVLYTDTAGVDEDMVEVPDLTGLSISDVNSIASQYNLNISIAGASAAGEGISQSQSIAQGTMVSQGTVVIVTFVQDSSYGEPIF</sequence>
<dbReference type="InterPro" id="IPR001460">
    <property type="entry name" value="PCN-bd_Tpept"/>
</dbReference>
<dbReference type="GO" id="GO:0071555">
    <property type="term" value="P:cell wall organization"/>
    <property type="evidence" value="ECO:0007669"/>
    <property type="project" value="TreeGrafter"/>
</dbReference>
<dbReference type="Pfam" id="PF03717">
    <property type="entry name" value="PBP_dimer"/>
    <property type="match status" value="1"/>
</dbReference>
<evidence type="ECO:0000256" key="4">
    <source>
        <dbReference type="SAM" id="Phobius"/>
    </source>
</evidence>
<reference evidence="6" key="1">
    <citation type="submission" date="2020-10" db="EMBL/GenBank/DDBJ databases">
        <authorList>
            <person name="Gilroy R."/>
        </authorList>
    </citation>
    <scope>NUCLEOTIDE SEQUENCE</scope>
    <source>
        <strain evidence="6">ChiSjej1B19-3389</strain>
    </source>
</reference>
<dbReference type="SMART" id="SM00740">
    <property type="entry name" value="PASTA"/>
    <property type="match status" value="2"/>
</dbReference>
<evidence type="ECO:0000256" key="1">
    <source>
        <dbReference type="ARBA" id="ARBA00004370"/>
    </source>
</evidence>
<dbReference type="SUPFAM" id="SSF54184">
    <property type="entry name" value="Penicillin-binding protein 2x (pbp-2x), c-terminal domain"/>
    <property type="match status" value="2"/>
</dbReference>
<dbReference type="InterPro" id="IPR005311">
    <property type="entry name" value="PBP_dimer"/>
</dbReference>
<protein>
    <submittedName>
        <fullName evidence="6">PASTA domain-containing protein</fullName>
    </submittedName>
</protein>
<dbReference type="EMBL" id="DVFW01000042">
    <property type="protein sequence ID" value="HIQ81175.1"/>
    <property type="molecule type" value="Genomic_DNA"/>
</dbReference>
<dbReference type="PANTHER" id="PTHR30627">
    <property type="entry name" value="PEPTIDOGLYCAN D,D-TRANSPEPTIDASE"/>
    <property type="match status" value="1"/>
</dbReference>
<dbReference type="PROSITE" id="PS51178">
    <property type="entry name" value="PASTA"/>
    <property type="match status" value="2"/>
</dbReference>
<dbReference type="InterPro" id="IPR005543">
    <property type="entry name" value="PASTA_dom"/>
</dbReference>
<dbReference type="CDD" id="cd06575">
    <property type="entry name" value="PASTA_Pbp2x-like_2"/>
    <property type="match status" value="1"/>
</dbReference>